<reference evidence="2" key="1">
    <citation type="submission" date="2013-10" db="EMBL/GenBank/DDBJ databases">
        <title>Genome sequencing of Onchocerca volvulus.</title>
        <authorList>
            <person name="Cotton J."/>
            <person name="Tsai J."/>
            <person name="Stanley E."/>
            <person name="Tracey A."/>
            <person name="Holroyd N."/>
            <person name="Lustigman S."/>
            <person name="Berriman M."/>
        </authorList>
    </citation>
    <scope>NUCLEOTIDE SEQUENCE</scope>
</reference>
<dbReference type="Proteomes" id="UP000024404">
    <property type="component" value="Unassembled WGS sequence"/>
</dbReference>
<keyword evidence="2" id="KW-1185">Reference proteome</keyword>
<dbReference type="AlphaFoldDB" id="A0A8R1XNG6"/>
<organism evidence="1 2">
    <name type="scientific">Onchocerca volvulus</name>
    <dbReference type="NCBI Taxonomy" id="6282"/>
    <lineage>
        <taxon>Eukaryota</taxon>
        <taxon>Metazoa</taxon>
        <taxon>Ecdysozoa</taxon>
        <taxon>Nematoda</taxon>
        <taxon>Chromadorea</taxon>
        <taxon>Rhabditida</taxon>
        <taxon>Spirurina</taxon>
        <taxon>Spiruromorpha</taxon>
        <taxon>Filarioidea</taxon>
        <taxon>Onchocercidae</taxon>
        <taxon>Onchocerca</taxon>
    </lineage>
</organism>
<proteinExistence type="predicted"/>
<dbReference type="EMBL" id="CMVM020000393">
    <property type="status" value="NOT_ANNOTATED_CDS"/>
    <property type="molecule type" value="Genomic_DNA"/>
</dbReference>
<evidence type="ECO:0000313" key="1">
    <source>
        <dbReference type="EnsemblMetazoa" id="OVOC12061.1"/>
    </source>
</evidence>
<name>A0A8R1XNG6_ONCVO</name>
<evidence type="ECO:0000313" key="2">
    <source>
        <dbReference type="Proteomes" id="UP000024404"/>
    </source>
</evidence>
<reference evidence="1" key="2">
    <citation type="submission" date="2022-06" db="UniProtKB">
        <authorList>
            <consortium name="EnsemblMetazoa"/>
        </authorList>
    </citation>
    <scope>IDENTIFICATION</scope>
</reference>
<accession>A0A8R1XNG6</accession>
<dbReference type="EnsemblMetazoa" id="OVOC12061.1">
    <property type="protein sequence ID" value="OVOC12061.1"/>
    <property type="gene ID" value="WBGene00248870"/>
</dbReference>
<sequence>MQLIMDCITCSPVDAISFDRDKIVGIVKTIVNNIQKIANIFHETWNGKNSSIMPLSIICVNDITPVSSREKKEEEEEEKY</sequence>
<protein>
    <submittedName>
        <fullName evidence="1">Uncharacterized protein</fullName>
    </submittedName>
</protein>